<sequence length="116" mass="13839">MVENINELYKLKNNEQLFINRPLKNLLQEIKPQIKTAHVFNEDYFFFIFKFSTIEQQKTDQGSILDRVALFVYVKDFIPWGWEERPKGDELNWTANDSEKFGNFIVTNVSIVYPKN</sequence>
<accession>A0A9X1HDV4</accession>
<name>A0A9X1HDV4_9FLAO</name>
<keyword evidence="2" id="KW-1185">Reference proteome</keyword>
<organism evidence="1 2">
    <name type="scientific">Flavobacterium potami</name>
    <dbReference type="NCBI Taxonomy" id="2872310"/>
    <lineage>
        <taxon>Bacteria</taxon>
        <taxon>Pseudomonadati</taxon>
        <taxon>Bacteroidota</taxon>
        <taxon>Flavobacteriia</taxon>
        <taxon>Flavobacteriales</taxon>
        <taxon>Flavobacteriaceae</taxon>
        <taxon>Flavobacterium</taxon>
    </lineage>
</organism>
<dbReference type="EMBL" id="JAINUY010000007">
    <property type="protein sequence ID" value="MBZ4036838.1"/>
    <property type="molecule type" value="Genomic_DNA"/>
</dbReference>
<evidence type="ECO:0000313" key="2">
    <source>
        <dbReference type="Proteomes" id="UP001139366"/>
    </source>
</evidence>
<gene>
    <name evidence="1" type="ORF">K6T82_18860</name>
</gene>
<protein>
    <submittedName>
        <fullName evidence="1">Uncharacterized protein</fullName>
    </submittedName>
</protein>
<proteinExistence type="predicted"/>
<dbReference type="AlphaFoldDB" id="A0A9X1HDV4"/>
<evidence type="ECO:0000313" key="1">
    <source>
        <dbReference type="EMBL" id="MBZ4036838.1"/>
    </source>
</evidence>
<reference evidence="1 2" key="1">
    <citation type="journal article" date="2023" name="Antonie Van Leeuwenhoek">
        <title>Flavobacterium potami sp. nov., a multi-metal resistance genes harbouring bacterium isolated from shallow river silt.</title>
        <authorList>
            <person name="Li S."/>
            <person name="Mao S."/>
            <person name="Mu W."/>
            <person name="Guo B."/>
            <person name="Li C."/>
            <person name="Zhu Q."/>
            <person name="Hou X."/>
            <person name="Zhao Y."/>
            <person name="Wei S."/>
            <person name="Liu H."/>
            <person name="Liu A."/>
        </authorList>
    </citation>
    <scope>NUCLEOTIDE SEQUENCE [LARGE SCALE GENOMIC DNA]</scope>
    <source>
        <strain evidence="1 2">17A</strain>
    </source>
</reference>
<dbReference type="RefSeq" id="WP_223709303.1">
    <property type="nucleotide sequence ID" value="NZ_JAINUY010000007.1"/>
</dbReference>
<dbReference type="Proteomes" id="UP001139366">
    <property type="component" value="Unassembled WGS sequence"/>
</dbReference>
<comment type="caution">
    <text evidence="1">The sequence shown here is derived from an EMBL/GenBank/DDBJ whole genome shotgun (WGS) entry which is preliminary data.</text>
</comment>